<dbReference type="PROSITE" id="PS50011">
    <property type="entry name" value="PROTEIN_KINASE_DOM"/>
    <property type="match status" value="1"/>
</dbReference>
<protein>
    <submittedName>
        <fullName evidence="4">(pine wood nematode) hypothetical protein</fullName>
    </submittedName>
</protein>
<dbReference type="EMBL" id="CAJFDI010000003">
    <property type="protein sequence ID" value="CAD5219757.1"/>
    <property type="molecule type" value="Genomic_DNA"/>
</dbReference>
<accession>A0A811KXP2</accession>
<feature type="region of interest" description="Disordered" evidence="1">
    <location>
        <begin position="264"/>
        <end position="285"/>
    </location>
</feature>
<dbReference type="AlphaFoldDB" id="A0A811KXP2"/>
<dbReference type="Proteomes" id="UP000582659">
    <property type="component" value="Unassembled WGS sequence"/>
</dbReference>
<dbReference type="Gene3D" id="1.10.510.10">
    <property type="entry name" value="Transferase(Phosphotransferase) domain 1"/>
    <property type="match status" value="1"/>
</dbReference>
<dbReference type="GO" id="GO:0005524">
    <property type="term" value="F:ATP binding"/>
    <property type="evidence" value="ECO:0007669"/>
    <property type="project" value="InterPro"/>
</dbReference>
<organism evidence="4 5">
    <name type="scientific">Bursaphelenchus xylophilus</name>
    <name type="common">Pinewood nematode worm</name>
    <name type="synonym">Aphelenchoides xylophilus</name>
    <dbReference type="NCBI Taxonomy" id="6326"/>
    <lineage>
        <taxon>Eukaryota</taxon>
        <taxon>Metazoa</taxon>
        <taxon>Ecdysozoa</taxon>
        <taxon>Nematoda</taxon>
        <taxon>Chromadorea</taxon>
        <taxon>Rhabditida</taxon>
        <taxon>Tylenchina</taxon>
        <taxon>Tylenchomorpha</taxon>
        <taxon>Aphelenchoidea</taxon>
        <taxon>Aphelenchoididae</taxon>
        <taxon>Bursaphelenchus</taxon>
    </lineage>
</organism>
<dbReference type="PANTHER" id="PTHR11909">
    <property type="entry name" value="CASEIN KINASE-RELATED"/>
    <property type="match status" value="1"/>
</dbReference>
<gene>
    <name evidence="4" type="ORF">BXYJ_LOCUS5838</name>
</gene>
<keyword evidence="2" id="KW-0732">Signal</keyword>
<dbReference type="InterPro" id="IPR000719">
    <property type="entry name" value="Prot_kinase_dom"/>
</dbReference>
<dbReference type="GO" id="GO:0004672">
    <property type="term" value="F:protein kinase activity"/>
    <property type="evidence" value="ECO:0007669"/>
    <property type="project" value="InterPro"/>
</dbReference>
<dbReference type="SMR" id="A0A811KXP2"/>
<evidence type="ECO:0000259" key="3">
    <source>
        <dbReference type="PROSITE" id="PS50011"/>
    </source>
</evidence>
<dbReference type="EMBL" id="CAJFCV020000003">
    <property type="protein sequence ID" value="CAG9105267.1"/>
    <property type="molecule type" value="Genomic_DNA"/>
</dbReference>
<evidence type="ECO:0000256" key="1">
    <source>
        <dbReference type="SAM" id="MobiDB-lite"/>
    </source>
</evidence>
<reference evidence="4" key="1">
    <citation type="submission" date="2020-09" db="EMBL/GenBank/DDBJ databases">
        <authorList>
            <person name="Kikuchi T."/>
        </authorList>
    </citation>
    <scope>NUCLEOTIDE SEQUENCE</scope>
    <source>
        <strain evidence="4">Ka4C1</strain>
    </source>
</reference>
<feature type="signal peptide" evidence="2">
    <location>
        <begin position="1"/>
        <end position="20"/>
    </location>
</feature>
<feature type="domain" description="Protein kinase" evidence="3">
    <location>
        <begin position="430"/>
        <end position="693"/>
    </location>
</feature>
<comment type="caution">
    <text evidence="4">The sequence shown here is derived from an EMBL/GenBank/DDBJ whole genome shotgun (WGS) entry which is preliminary data.</text>
</comment>
<proteinExistence type="predicted"/>
<feature type="chain" id="PRO_5033044691" evidence="2">
    <location>
        <begin position="21"/>
        <end position="698"/>
    </location>
</feature>
<sequence>MLTFLAILMVLSALPPGNDCKADPVGAFLNLFQKCEVLKNFMPMSTAKAEIWSPVLANDNTSYDISKTLLDLRESETGHETSLIRAIWSHDMTRFGITIDQDILRVFKWKDGGNEMDLVDFRTECGFATEDYVYAVLSTEDGVKKFARWKVDLSGELEILGNANPDGSWLFFQYASGPTYYLSGDKCLQIDDLKQLSEGYQNFRECNTSQGMFAFSDLYEWYSLSAFAWLTKECDGEIWSNYDNHASIKIRFLPDDSPAVPGNETVSTIRPHSSSTTTTEGITGRPPCPNLTTLYSIVFSGLAISLISISIANGMFWIHMRRKLREARLQAAHFESLHDSNSNASTRKGTTYTTTTMADSSSITKISRMETMAPLTVEGLPKDAVTNLLLSPEIEKIFDQNEVEGVEAELPHKPLERQPEPQEGFFCTVGKIGVTIPAKTFDKTFGEFEMEMGGELCTVQFEDVKSELNRIEAMAAVMRQAKKCQVNGTIPEFIVTAQLDAFNFRLMVTKKLGPSIEKQVLSGNLSTEERLKLVSLTFNCMEDLLFSNIIHRDIKPSSFHYDFLGSKLLISNLGLARITPKSPRLKVPFFGNLTFCSPSTHLNLERAHFDDMISYFFVVMWIFNKDSLIWSTETDKTVVYQLKSDIMEGKVLEERMEKFIKDQKIKDFMNQLFRMILKLPPKRPSYRKIKELIEKNSS</sequence>
<evidence type="ECO:0000256" key="2">
    <source>
        <dbReference type="SAM" id="SignalP"/>
    </source>
</evidence>
<dbReference type="InterPro" id="IPR050235">
    <property type="entry name" value="CK1_Ser-Thr_kinase"/>
</dbReference>
<evidence type="ECO:0000313" key="4">
    <source>
        <dbReference type="EMBL" id="CAD5219757.1"/>
    </source>
</evidence>
<keyword evidence="5" id="KW-1185">Reference proteome</keyword>
<dbReference type="SUPFAM" id="SSF56112">
    <property type="entry name" value="Protein kinase-like (PK-like)"/>
    <property type="match status" value="1"/>
</dbReference>
<dbReference type="InterPro" id="IPR011009">
    <property type="entry name" value="Kinase-like_dom_sf"/>
</dbReference>
<dbReference type="Proteomes" id="UP000659654">
    <property type="component" value="Unassembled WGS sequence"/>
</dbReference>
<name>A0A811KXP2_BURXY</name>
<evidence type="ECO:0000313" key="5">
    <source>
        <dbReference type="Proteomes" id="UP000659654"/>
    </source>
</evidence>